<gene>
    <name evidence="2" type="ORF">ILEXP_LOCUS11217</name>
</gene>
<evidence type="ECO:0000313" key="2">
    <source>
        <dbReference type="EMBL" id="CAK9143504.1"/>
    </source>
</evidence>
<feature type="transmembrane region" description="Helical" evidence="1">
    <location>
        <begin position="94"/>
        <end position="116"/>
    </location>
</feature>
<dbReference type="AlphaFoldDB" id="A0ABC8REW5"/>
<keyword evidence="1" id="KW-0812">Transmembrane</keyword>
<comment type="caution">
    <text evidence="2">The sequence shown here is derived from an EMBL/GenBank/DDBJ whole genome shotgun (WGS) entry which is preliminary data.</text>
</comment>
<proteinExistence type="predicted"/>
<sequence>MWKDSSSNSVLLQYCSTRDCQPVAHKMQFHPTPMDHLTGKLKVYEETLLQQRSSFLTLKLAMTKPPVTRHWEMLWKLQQIKFDILSACFNLFTFLQNMGFVFFNSVSPLIAISVVLHEILKMRNTGATCHRRYTGHQ</sequence>
<evidence type="ECO:0000313" key="3">
    <source>
        <dbReference type="Proteomes" id="UP001642360"/>
    </source>
</evidence>
<protein>
    <submittedName>
        <fullName evidence="2">Uncharacterized protein</fullName>
    </submittedName>
</protein>
<reference evidence="2 3" key="1">
    <citation type="submission" date="2024-02" db="EMBL/GenBank/DDBJ databases">
        <authorList>
            <person name="Vignale AGUSTIN F."/>
            <person name="Sosa J E."/>
            <person name="Modenutti C."/>
        </authorList>
    </citation>
    <scope>NUCLEOTIDE SEQUENCE [LARGE SCALE GENOMIC DNA]</scope>
</reference>
<evidence type="ECO:0000256" key="1">
    <source>
        <dbReference type="SAM" id="Phobius"/>
    </source>
</evidence>
<keyword evidence="3" id="KW-1185">Reference proteome</keyword>
<name>A0ABC8REW5_9AQUA</name>
<accession>A0ABC8REW5</accession>
<keyword evidence="1" id="KW-0472">Membrane</keyword>
<dbReference type="Proteomes" id="UP001642360">
    <property type="component" value="Unassembled WGS sequence"/>
</dbReference>
<organism evidence="2 3">
    <name type="scientific">Ilex paraguariensis</name>
    <name type="common">yerba mate</name>
    <dbReference type="NCBI Taxonomy" id="185542"/>
    <lineage>
        <taxon>Eukaryota</taxon>
        <taxon>Viridiplantae</taxon>
        <taxon>Streptophyta</taxon>
        <taxon>Embryophyta</taxon>
        <taxon>Tracheophyta</taxon>
        <taxon>Spermatophyta</taxon>
        <taxon>Magnoliopsida</taxon>
        <taxon>eudicotyledons</taxon>
        <taxon>Gunneridae</taxon>
        <taxon>Pentapetalae</taxon>
        <taxon>asterids</taxon>
        <taxon>campanulids</taxon>
        <taxon>Aquifoliales</taxon>
        <taxon>Aquifoliaceae</taxon>
        <taxon>Ilex</taxon>
    </lineage>
</organism>
<dbReference type="EMBL" id="CAUOFW020001303">
    <property type="protein sequence ID" value="CAK9143504.1"/>
    <property type="molecule type" value="Genomic_DNA"/>
</dbReference>
<keyword evidence="1" id="KW-1133">Transmembrane helix</keyword>